<organism evidence="4 5">
    <name type="scientific">Brevibacterium aurantiacum</name>
    <dbReference type="NCBI Taxonomy" id="273384"/>
    <lineage>
        <taxon>Bacteria</taxon>
        <taxon>Bacillati</taxon>
        <taxon>Actinomycetota</taxon>
        <taxon>Actinomycetes</taxon>
        <taxon>Micrococcales</taxon>
        <taxon>Brevibacteriaceae</taxon>
        <taxon>Brevibacterium</taxon>
    </lineage>
</organism>
<dbReference type="PANTHER" id="PTHR22911">
    <property type="entry name" value="ACYL-MALONYL CONDENSING ENZYME-RELATED"/>
    <property type="match status" value="1"/>
</dbReference>
<comment type="caution">
    <text evidence="4">The sequence shown here is derived from an EMBL/GenBank/DDBJ whole genome shotgun (WGS) entry which is preliminary data.</text>
</comment>
<dbReference type="EMBL" id="RHFF01000008">
    <property type="protein sequence ID" value="TGD38808.1"/>
    <property type="molecule type" value="Genomic_DNA"/>
</dbReference>
<evidence type="ECO:0000313" key="4">
    <source>
        <dbReference type="EMBL" id="TGD38808.1"/>
    </source>
</evidence>
<feature type="transmembrane region" description="Helical" evidence="2">
    <location>
        <begin position="142"/>
        <end position="161"/>
    </location>
</feature>
<evidence type="ECO:0000259" key="3">
    <source>
        <dbReference type="Pfam" id="PF00892"/>
    </source>
</evidence>
<proteinExistence type="inferred from homology"/>
<dbReference type="InterPro" id="IPR037185">
    <property type="entry name" value="EmrE-like"/>
</dbReference>
<feature type="transmembrane region" description="Helical" evidence="2">
    <location>
        <begin position="108"/>
        <end position="130"/>
    </location>
</feature>
<dbReference type="SUPFAM" id="SSF103481">
    <property type="entry name" value="Multidrug resistance efflux transporter EmrE"/>
    <property type="match status" value="2"/>
</dbReference>
<dbReference type="InterPro" id="IPR000620">
    <property type="entry name" value="EamA_dom"/>
</dbReference>
<feature type="transmembrane region" description="Helical" evidence="2">
    <location>
        <begin position="200"/>
        <end position="219"/>
    </location>
</feature>
<dbReference type="RefSeq" id="WP_135447337.1">
    <property type="nucleotide sequence ID" value="NZ_RHFF01000008.1"/>
</dbReference>
<feature type="transmembrane region" description="Helical" evidence="2">
    <location>
        <begin position="225"/>
        <end position="248"/>
    </location>
</feature>
<name>A0A4Z0KIZ9_BREAU</name>
<dbReference type="Pfam" id="PF00892">
    <property type="entry name" value="EamA"/>
    <property type="match status" value="2"/>
</dbReference>
<keyword evidence="2" id="KW-1133">Transmembrane helix</keyword>
<reference evidence="4 5" key="1">
    <citation type="submission" date="2018-10" db="EMBL/GenBank/DDBJ databases">
        <title>Brevibacterium genomes from Austrain hard cheese rinds.</title>
        <authorList>
            <person name="Anast J.M."/>
            <person name="Dzieciol M."/>
            <person name="Schultz D.L."/>
            <person name="Mann E."/>
            <person name="Wagner M."/>
            <person name="Schmitz-Esser S."/>
        </authorList>
    </citation>
    <scope>NUCLEOTIDE SEQUENCE [LARGE SCALE GENOMIC DNA]</scope>
    <source>
        <strain evidence="4 5">L261</strain>
    </source>
</reference>
<sequence length="275" mass="27232">MGSSLVYGTSDFLGGMAARHVRTMTVLWVSHLSALVLLALVVIVGGSPRPDLHFLGFAALAGLGEVVAMASVYRGLATGRAAIVAPLGSLAPVVAVGAGAALGEVPTFGQFTGIAAVLLGITLVSMAAPASESSTGLVGPSLMYGTTGALGHGGFFLAMDLASEGGVAWALLGARITSVAVLTPTILATGGPGPVRARRLPFLAGLGVLIVLGDGLYAVATTHGILGVVAVLSSLYPIVTIALTRIVLDEQVSTKQWIGAAIAVIGVAAVSSTGV</sequence>
<dbReference type="Gene3D" id="1.10.3730.20">
    <property type="match status" value="1"/>
</dbReference>
<dbReference type="Proteomes" id="UP000297736">
    <property type="component" value="Unassembled WGS sequence"/>
</dbReference>
<accession>A0A4Z0KIZ9</accession>
<dbReference type="AlphaFoldDB" id="A0A4Z0KIZ9"/>
<dbReference type="GO" id="GO:0016020">
    <property type="term" value="C:membrane"/>
    <property type="evidence" value="ECO:0007669"/>
    <property type="project" value="InterPro"/>
</dbReference>
<gene>
    <name evidence="4" type="ORF">EB834_09630</name>
</gene>
<evidence type="ECO:0000256" key="1">
    <source>
        <dbReference type="ARBA" id="ARBA00007362"/>
    </source>
</evidence>
<keyword evidence="2" id="KW-0472">Membrane</keyword>
<evidence type="ECO:0000313" key="5">
    <source>
        <dbReference type="Proteomes" id="UP000297736"/>
    </source>
</evidence>
<feature type="domain" description="EamA" evidence="3">
    <location>
        <begin position="2"/>
        <end position="125"/>
    </location>
</feature>
<feature type="transmembrane region" description="Helical" evidence="2">
    <location>
        <begin position="52"/>
        <end position="70"/>
    </location>
</feature>
<protein>
    <recommendedName>
        <fullName evidence="3">EamA domain-containing protein</fullName>
    </recommendedName>
</protein>
<feature type="transmembrane region" description="Helical" evidence="2">
    <location>
        <begin position="26"/>
        <end position="46"/>
    </location>
</feature>
<keyword evidence="2" id="KW-0812">Transmembrane</keyword>
<feature type="transmembrane region" description="Helical" evidence="2">
    <location>
        <begin position="167"/>
        <end position="188"/>
    </location>
</feature>
<feature type="transmembrane region" description="Helical" evidence="2">
    <location>
        <begin position="82"/>
        <end position="102"/>
    </location>
</feature>
<feature type="transmembrane region" description="Helical" evidence="2">
    <location>
        <begin position="257"/>
        <end position="274"/>
    </location>
</feature>
<evidence type="ECO:0000256" key="2">
    <source>
        <dbReference type="SAM" id="Phobius"/>
    </source>
</evidence>
<feature type="domain" description="EamA" evidence="3">
    <location>
        <begin position="143"/>
        <end position="271"/>
    </location>
</feature>
<comment type="similarity">
    <text evidence="1">Belongs to the EamA transporter family.</text>
</comment>